<keyword evidence="2" id="KW-1185">Reference proteome</keyword>
<dbReference type="Gramene" id="TVU24306">
    <property type="protein sequence ID" value="TVU24306"/>
    <property type="gene ID" value="EJB05_26734"/>
</dbReference>
<comment type="caution">
    <text evidence="1">The sequence shown here is derived from an EMBL/GenBank/DDBJ whole genome shotgun (WGS) entry which is preliminary data.</text>
</comment>
<dbReference type="Gene3D" id="3.30.559.10">
    <property type="entry name" value="Chloramphenicol acetyltransferase-like domain"/>
    <property type="match status" value="1"/>
</dbReference>
<reference evidence="1 2" key="1">
    <citation type="journal article" date="2019" name="Sci. Rep.">
        <title>A high-quality genome of Eragrostis curvula grass provides insights into Poaceae evolution and supports new strategies to enhance forage quality.</title>
        <authorList>
            <person name="Carballo J."/>
            <person name="Santos B.A.C.M."/>
            <person name="Zappacosta D."/>
            <person name="Garbus I."/>
            <person name="Selva J.P."/>
            <person name="Gallo C.A."/>
            <person name="Diaz A."/>
            <person name="Albertini E."/>
            <person name="Caccamo M."/>
            <person name="Echenique V."/>
        </authorList>
    </citation>
    <scope>NUCLEOTIDE SEQUENCE [LARGE SCALE GENOMIC DNA]</scope>
    <source>
        <strain evidence="2">cv. Victoria</strain>
        <tissue evidence="1">Leaf</tissue>
    </source>
</reference>
<dbReference type="AlphaFoldDB" id="A0A5J9UL80"/>
<evidence type="ECO:0008006" key="3">
    <source>
        <dbReference type="Google" id="ProtNLM"/>
    </source>
</evidence>
<protein>
    <recommendedName>
        <fullName evidence="3">O-acyltransferase WSD1 C-terminal domain-containing protein</fullName>
    </recommendedName>
</protein>
<dbReference type="InterPro" id="IPR023213">
    <property type="entry name" value="CAT-like_dom_sf"/>
</dbReference>
<sequence length="82" mass="9317">MVHYPDVEVYSQMGIPLYDLDIGTGRPFLYMPSYLPEEGLVFIMPSSSGDGSIDVQVCLFRRAMDVFKNCWYNLTEAADALR</sequence>
<name>A0A5J9UL80_9POAL</name>
<organism evidence="1 2">
    <name type="scientific">Eragrostis curvula</name>
    <name type="common">weeping love grass</name>
    <dbReference type="NCBI Taxonomy" id="38414"/>
    <lineage>
        <taxon>Eukaryota</taxon>
        <taxon>Viridiplantae</taxon>
        <taxon>Streptophyta</taxon>
        <taxon>Embryophyta</taxon>
        <taxon>Tracheophyta</taxon>
        <taxon>Spermatophyta</taxon>
        <taxon>Magnoliopsida</taxon>
        <taxon>Liliopsida</taxon>
        <taxon>Poales</taxon>
        <taxon>Poaceae</taxon>
        <taxon>PACMAD clade</taxon>
        <taxon>Chloridoideae</taxon>
        <taxon>Eragrostideae</taxon>
        <taxon>Eragrostidinae</taxon>
        <taxon>Eragrostis</taxon>
    </lineage>
</organism>
<accession>A0A5J9UL80</accession>
<dbReference type="Proteomes" id="UP000324897">
    <property type="component" value="Chromosome 2"/>
</dbReference>
<dbReference type="EMBL" id="RWGY01000013">
    <property type="protein sequence ID" value="TVU24306.1"/>
    <property type="molecule type" value="Genomic_DNA"/>
</dbReference>
<evidence type="ECO:0000313" key="2">
    <source>
        <dbReference type="Proteomes" id="UP000324897"/>
    </source>
</evidence>
<gene>
    <name evidence="1" type="ORF">EJB05_26734</name>
</gene>
<dbReference type="OrthoDB" id="689578at2759"/>
<dbReference type="GO" id="GO:0016747">
    <property type="term" value="F:acyltransferase activity, transferring groups other than amino-acyl groups"/>
    <property type="evidence" value="ECO:0007669"/>
    <property type="project" value="UniProtKB-ARBA"/>
</dbReference>
<feature type="non-terminal residue" evidence="1">
    <location>
        <position position="1"/>
    </location>
</feature>
<proteinExistence type="predicted"/>
<dbReference type="Pfam" id="PF02458">
    <property type="entry name" value="Transferase"/>
    <property type="match status" value="1"/>
</dbReference>
<evidence type="ECO:0000313" key="1">
    <source>
        <dbReference type="EMBL" id="TVU24306.1"/>
    </source>
</evidence>